<dbReference type="OrthoDB" id="9815351at2"/>
<evidence type="ECO:0000313" key="3">
    <source>
        <dbReference type="Proteomes" id="UP000076848"/>
    </source>
</evidence>
<evidence type="ECO:0000256" key="1">
    <source>
        <dbReference type="SAM" id="Phobius"/>
    </source>
</evidence>
<dbReference type="Gene3D" id="3.40.50.2000">
    <property type="entry name" value="Glycogen Phosphorylase B"/>
    <property type="match status" value="1"/>
</dbReference>
<dbReference type="EMBL" id="FKIF01000002">
    <property type="protein sequence ID" value="SAI67108.1"/>
    <property type="molecule type" value="Genomic_DNA"/>
</dbReference>
<dbReference type="Pfam" id="PF13692">
    <property type="entry name" value="Glyco_trans_1_4"/>
    <property type="match status" value="1"/>
</dbReference>
<dbReference type="AlphaFoldDB" id="A0A157S9K9"/>
<protein>
    <submittedName>
        <fullName evidence="2">Uncharacterized protein</fullName>
    </submittedName>
</protein>
<feature type="transmembrane region" description="Helical" evidence="1">
    <location>
        <begin position="57"/>
        <end position="75"/>
    </location>
</feature>
<dbReference type="SUPFAM" id="SSF53756">
    <property type="entry name" value="UDP-Glycosyltransferase/glycogen phosphorylase"/>
    <property type="match status" value="1"/>
</dbReference>
<keyword evidence="1" id="KW-0472">Membrane</keyword>
<sequence>MIVFVRSYIADFDARLGKYFQALDLADLPFSFIGWNKDGRQSGEAPGFRYYQRRARLGAGWANLLVLLGWNFYILRQLFAMRRQARVVHAVDLDTGLAAWIFCTIFRRKLVFDLYDKYTAVRGIGGLPGSLIDALERGIARRAALTLIASEERLRQHGLDPGWRNVMALENVPQAEVGFTAPPGARLPWKIGYFGVLEPRHRGLEDLLAVCGGRRDVEVHIAGYGGLADHVANAASRFANVHFHGAMSSSAGLALMAGMDVLVAFYYLSVPNHAHASPNKYYEHLMLGRPLVTTQGTPPGGRIEAEGTGWALREGRQSIAALLDSLDAQQILRRGARARALWDNKYASYLDQHYRGAYVARIRLMLGSGAADAVR</sequence>
<dbReference type="STRING" id="288768.SAMEA3906486_01326"/>
<proteinExistence type="predicted"/>
<accession>A0A157S9K9</accession>
<reference evidence="2 3" key="1">
    <citation type="submission" date="2016-04" db="EMBL/GenBank/DDBJ databases">
        <authorList>
            <consortium name="Pathogen Informatics"/>
        </authorList>
    </citation>
    <scope>NUCLEOTIDE SEQUENCE [LARGE SCALE GENOMIC DNA]</scope>
    <source>
        <strain evidence="2 3">H050680373</strain>
    </source>
</reference>
<gene>
    <name evidence="2" type="ORF">SAMEA3906486_01326</name>
</gene>
<keyword evidence="1" id="KW-0812">Transmembrane</keyword>
<evidence type="ECO:0000313" key="2">
    <source>
        <dbReference type="EMBL" id="SAI67108.1"/>
    </source>
</evidence>
<keyword evidence="1" id="KW-1133">Transmembrane helix</keyword>
<dbReference type="RefSeq" id="WP_066124894.1">
    <property type="nucleotide sequence ID" value="NZ_FKIF01000002.1"/>
</dbReference>
<dbReference type="Proteomes" id="UP000076848">
    <property type="component" value="Unassembled WGS sequence"/>
</dbReference>
<organism evidence="2 3">
    <name type="scientific">Bordetella ansorpii</name>
    <dbReference type="NCBI Taxonomy" id="288768"/>
    <lineage>
        <taxon>Bacteria</taxon>
        <taxon>Pseudomonadati</taxon>
        <taxon>Pseudomonadota</taxon>
        <taxon>Betaproteobacteria</taxon>
        <taxon>Burkholderiales</taxon>
        <taxon>Alcaligenaceae</taxon>
        <taxon>Bordetella</taxon>
    </lineage>
</organism>
<keyword evidence="3" id="KW-1185">Reference proteome</keyword>
<name>A0A157S9K9_9BORD</name>